<keyword evidence="11" id="KW-1185">Reference proteome</keyword>
<dbReference type="Proteomes" id="UP000286746">
    <property type="component" value="Unassembled WGS sequence"/>
</dbReference>
<feature type="transmembrane region" description="Helical" evidence="8">
    <location>
        <begin position="169"/>
        <end position="189"/>
    </location>
</feature>
<protein>
    <submittedName>
        <fullName evidence="10">Na+/alanine symporter</fullName>
    </submittedName>
</protein>
<evidence type="ECO:0000256" key="8">
    <source>
        <dbReference type="RuleBase" id="RU363064"/>
    </source>
</evidence>
<name>A0A401W310_STREY</name>
<evidence type="ECO:0000256" key="4">
    <source>
        <dbReference type="ARBA" id="ARBA00022475"/>
    </source>
</evidence>
<feature type="transmembrane region" description="Helical" evidence="8">
    <location>
        <begin position="15"/>
        <end position="33"/>
    </location>
</feature>
<dbReference type="GO" id="GO:0005283">
    <property type="term" value="F:amino acid:sodium symporter activity"/>
    <property type="evidence" value="ECO:0007669"/>
    <property type="project" value="InterPro"/>
</dbReference>
<keyword evidence="7 8" id="KW-0472">Membrane</keyword>
<evidence type="ECO:0000256" key="2">
    <source>
        <dbReference type="ARBA" id="ARBA00009261"/>
    </source>
</evidence>
<dbReference type="PANTHER" id="PTHR30330:SF1">
    <property type="entry name" value="AMINO-ACID CARRIER PROTEIN ALST"/>
    <property type="match status" value="1"/>
</dbReference>
<feature type="transmembrane region" description="Helical" evidence="8">
    <location>
        <begin position="369"/>
        <end position="395"/>
    </location>
</feature>
<evidence type="ECO:0000256" key="5">
    <source>
        <dbReference type="ARBA" id="ARBA00022692"/>
    </source>
</evidence>
<dbReference type="GO" id="GO:0005886">
    <property type="term" value="C:plasma membrane"/>
    <property type="evidence" value="ECO:0007669"/>
    <property type="project" value="UniProtKB-SubCell"/>
</dbReference>
<feature type="region of interest" description="Disordered" evidence="9">
    <location>
        <begin position="127"/>
        <end position="150"/>
    </location>
</feature>
<evidence type="ECO:0000313" key="10">
    <source>
        <dbReference type="EMBL" id="GCD43709.1"/>
    </source>
</evidence>
<evidence type="ECO:0000256" key="3">
    <source>
        <dbReference type="ARBA" id="ARBA00022448"/>
    </source>
</evidence>
<feature type="transmembrane region" description="Helical" evidence="8">
    <location>
        <begin position="67"/>
        <end position="93"/>
    </location>
</feature>
<dbReference type="InterPro" id="IPR001463">
    <property type="entry name" value="Na/Ala_symport"/>
</dbReference>
<organism evidence="10 11">
    <name type="scientific">Streptomyces paromomycinus</name>
    <name type="common">Streptomyces rimosus subsp. paromomycinus</name>
    <dbReference type="NCBI Taxonomy" id="92743"/>
    <lineage>
        <taxon>Bacteria</taxon>
        <taxon>Bacillati</taxon>
        <taxon>Actinomycetota</taxon>
        <taxon>Actinomycetes</taxon>
        <taxon>Kitasatosporales</taxon>
        <taxon>Streptomycetaceae</taxon>
        <taxon>Streptomyces</taxon>
    </lineage>
</organism>
<keyword evidence="8" id="KW-0769">Symport</keyword>
<comment type="similarity">
    <text evidence="2 8">Belongs to the alanine or glycine:cation symporter (AGCS) (TC 2.A.25) family.</text>
</comment>
<dbReference type="PRINTS" id="PR00175">
    <property type="entry name" value="NAALASMPORT"/>
</dbReference>
<proteinExistence type="inferred from homology"/>
<dbReference type="AlphaFoldDB" id="A0A401W310"/>
<reference evidence="10 11" key="1">
    <citation type="submission" date="2018-11" db="EMBL/GenBank/DDBJ databases">
        <title>Whole genome sequence of Streptomyces paromomycinus NBRC 15454(T).</title>
        <authorList>
            <person name="Komaki H."/>
            <person name="Tamura T."/>
        </authorList>
    </citation>
    <scope>NUCLEOTIDE SEQUENCE [LARGE SCALE GENOMIC DNA]</scope>
    <source>
        <strain evidence="10 11">NBRC 15454</strain>
    </source>
</reference>
<dbReference type="PANTHER" id="PTHR30330">
    <property type="entry name" value="AGSS FAMILY TRANSPORTER, SODIUM-ALANINE"/>
    <property type="match status" value="1"/>
</dbReference>
<comment type="caution">
    <text evidence="10">The sequence shown here is derived from an EMBL/GenBank/DDBJ whole genome shotgun (WGS) entry which is preliminary data.</text>
</comment>
<feature type="compositionally biased region" description="Basic and acidic residues" evidence="9">
    <location>
        <begin position="127"/>
        <end position="146"/>
    </location>
</feature>
<dbReference type="EMBL" id="BHZD01000001">
    <property type="protein sequence ID" value="GCD43709.1"/>
    <property type="molecule type" value="Genomic_DNA"/>
</dbReference>
<feature type="transmembrane region" description="Helical" evidence="8">
    <location>
        <begin position="209"/>
        <end position="227"/>
    </location>
</feature>
<feature type="transmembrane region" description="Helical" evidence="8">
    <location>
        <begin position="99"/>
        <end position="118"/>
    </location>
</feature>
<dbReference type="PROSITE" id="PS00873">
    <property type="entry name" value="NA_ALANINE_SYMP"/>
    <property type="match status" value="1"/>
</dbReference>
<feature type="transmembrane region" description="Helical" evidence="8">
    <location>
        <begin position="239"/>
        <end position="258"/>
    </location>
</feature>
<feature type="transmembrane region" description="Helical" evidence="8">
    <location>
        <begin position="407"/>
        <end position="433"/>
    </location>
</feature>
<evidence type="ECO:0000256" key="7">
    <source>
        <dbReference type="ARBA" id="ARBA00023136"/>
    </source>
</evidence>
<evidence type="ECO:0000256" key="1">
    <source>
        <dbReference type="ARBA" id="ARBA00004651"/>
    </source>
</evidence>
<keyword evidence="6 8" id="KW-1133">Transmembrane helix</keyword>
<gene>
    <name evidence="10" type="ORF">GKJPGBOP_03391</name>
</gene>
<comment type="subcellular location">
    <subcellularLocation>
        <location evidence="1 8">Cell membrane</location>
        <topology evidence="1 8">Multi-pass membrane protein</topology>
    </subcellularLocation>
</comment>
<feature type="transmembrane region" description="Helical" evidence="8">
    <location>
        <begin position="270"/>
        <end position="289"/>
    </location>
</feature>
<dbReference type="Pfam" id="PF01235">
    <property type="entry name" value="Na_Ala_symp"/>
    <property type="match status" value="2"/>
</dbReference>
<dbReference type="Gene3D" id="1.20.1740.10">
    <property type="entry name" value="Amino acid/polyamine transporter I"/>
    <property type="match status" value="1"/>
</dbReference>
<keyword evidence="3 8" id="KW-0813">Transport</keyword>
<keyword evidence="4 8" id="KW-1003">Cell membrane</keyword>
<dbReference type="NCBIfam" id="TIGR00835">
    <property type="entry name" value="agcS"/>
    <property type="match status" value="1"/>
</dbReference>
<accession>A0A401W310</accession>
<feature type="transmembrane region" description="Helical" evidence="8">
    <location>
        <begin position="439"/>
        <end position="462"/>
    </location>
</feature>
<dbReference type="RefSeq" id="WP_125054766.1">
    <property type="nucleotide sequence ID" value="NZ_BHZD01000001.1"/>
</dbReference>
<evidence type="ECO:0000256" key="6">
    <source>
        <dbReference type="ARBA" id="ARBA00022989"/>
    </source>
</evidence>
<evidence type="ECO:0000313" key="11">
    <source>
        <dbReference type="Proteomes" id="UP000286746"/>
    </source>
</evidence>
<evidence type="ECO:0000256" key="9">
    <source>
        <dbReference type="SAM" id="MobiDB-lite"/>
    </source>
</evidence>
<keyword evidence="5 8" id="KW-0812">Transmembrane</keyword>
<feature type="transmembrane region" description="Helical" evidence="8">
    <location>
        <begin position="328"/>
        <end position="349"/>
    </location>
</feature>
<sequence length="509" mass="53235">MSTLDSLIVDVNDGLWTYLLIPLVVCAGLYFTVRSRAVQLRLFPEMLRVLKDKSEPRADGSKPVSSFGAFTISAAARVGTGNIAGVATAITLGGAGAVFWMWVMALVGGASAFVESALAQLYKVRDDKDGDDKDGDGKGRDGKGRDGAASGTYRGGPAYYMQRGLGKRWPGVLFAVAITVTFGFVFNAVQSNTITSVASGSVSGSGASWFAPAVGLLLAVLLGIAICGGVRRITSVTTVLVPVMAVVYLLLGTAVVLLNLGDLPRVFGDIVGGAFGFKELAAGGIGAAIQQGIRRGMFSNEAGLGSAPNAGAAAEVTHPVKQGLVQSLGVFFDTLLICSMTAFIILTTTPELSGRQGVDLTQSALTDTLGGWAGHVLTAVVFLLAFSSMIGNYYYGESNIGFMTRRAWVLPVYRALVLTVVFLGALGSVSVIWNLADVFMGLMALINLLAVIPLSAIAFRLLDDYTAQRRSGLDPVFTRSRMPDLTGVECWPDTPTASERRETAGAGAA</sequence>